<gene>
    <name evidence="1" type="primary">jg25491</name>
    <name evidence="1" type="ORF">PAEG_LOCUS1428</name>
</gene>
<dbReference type="OrthoDB" id="40334at2759"/>
<protein>
    <submittedName>
        <fullName evidence="1">Jg25491 protein</fullName>
    </submittedName>
</protein>
<evidence type="ECO:0000313" key="1">
    <source>
        <dbReference type="EMBL" id="CAH2208984.1"/>
    </source>
</evidence>
<dbReference type="Proteomes" id="UP000838756">
    <property type="component" value="Unassembled WGS sequence"/>
</dbReference>
<name>A0A8S4QIY9_9NEOP</name>
<dbReference type="AlphaFoldDB" id="A0A8S4QIY9"/>
<keyword evidence="2" id="KW-1185">Reference proteome</keyword>
<sequence length="85" mass="9433">LGGDLKGDWVQTGGALLVGKGGRVIRHFTQTGPSDHLPNKDILELFDLENEYKAETMANKKREELECNVSIIKIIIRVDSILKVS</sequence>
<comment type="caution">
    <text evidence="1">The sequence shown here is derived from an EMBL/GenBank/DDBJ whole genome shotgun (WGS) entry which is preliminary data.</text>
</comment>
<feature type="non-terminal residue" evidence="1">
    <location>
        <position position="1"/>
    </location>
</feature>
<proteinExistence type="predicted"/>
<accession>A0A8S4QIY9</accession>
<dbReference type="EMBL" id="CAKXAJ010005010">
    <property type="protein sequence ID" value="CAH2208984.1"/>
    <property type="molecule type" value="Genomic_DNA"/>
</dbReference>
<organism evidence="1 2">
    <name type="scientific">Pararge aegeria aegeria</name>
    <dbReference type="NCBI Taxonomy" id="348720"/>
    <lineage>
        <taxon>Eukaryota</taxon>
        <taxon>Metazoa</taxon>
        <taxon>Ecdysozoa</taxon>
        <taxon>Arthropoda</taxon>
        <taxon>Hexapoda</taxon>
        <taxon>Insecta</taxon>
        <taxon>Pterygota</taxon>
        <taxon>Neoptera</taxon>
        <taxon>Endopterygota</taxon>
        <taxon>Lepidoptera</taxon>
        <taxon>Glossata</taxon>
        <taxon>Ditrysia</taxon>
        <taxon>Papilionoidea</taxon>
        <taxon>Nymphalidae</taxon>
        <taxon>Satyrinae</taxon>
        <taxon>Satyrini</taxon>
        <taxon>Parargina</taxon>
        <taxon>Pararge</taxon>
    </lineage>
</organism>
<evidence type="ECO:0000313" key="2">
    <source>
        <dbReference type="Proteomes" id="UP000838756"/>
    </source>
</evidence>
<reference evidence="1" key="1">
    <citation type="submission" date="2022-03" db="EMBL/GenBank/DDBJ databases">
        <authorList>
            <person name="Lindestad O."/>
        </authorList>
    </citation>
    <scope>NUCLEOTIDE SEQUENCE</scope>
</reference>